<dbReference type="GO" id="GO:0009251">
    <property type="term" value="P:glucan catabolic process"/>
    <property type="evidence" value="ECO:0007669"/>
    <property type="project" value="TreeGrafter"/>
</dbReference>
<accession>A0A8J2U4X5</accession>
<keyword evidence="4 10" id="KW-0732">Signal</keyword>
<evidence type="ECO:0000256" key="9">
    <source>
        <dbReference type="ARBA" id="ARBA00032594"/>
    </source>
</evidence>
<feature type="signal peptide" evidence="10">
    <location>
        <begin position="1"/>
        <end position="19"/>
    </location>
</feature>
<dbReference type="Pfam" id="PF01915">
    <property type="entry name" value="Glyco_hydro_3_C"/>
    <property type="match status" value="1"/>
</dbReference>
<dbReference type="InterPro" id="IPR036962">
    <property type="entry name" value="Glyco_hydro_3_N_sf"/>
</dbReference>
<keyword evidence="6" id="KW-0326">Glycosidase</keyword>
<protein>
    <recommendedName>
        <fullName evidence="3">beta-glucosidase</fullName>
        <ecNumber evidence="3">3.2.1.21</ecNumber>
    </recommendedName>
    <alternativeName>
        <fullName evidence="9">Beta-D-glucoside glucohydrolase</fullName>
    </alternativeName>
    <alternativeName>
        <fullName evidence="7">Cellobiase</fullName>
    </alternativeName>
    <alternativeName>
        <fullName evidence="8">Gentiobiase</fullName>
    </alternativeName>
</protein>
<dbReference type="InterPro" id="IPR013783">
    <property type="entry name" value="Ig-like_fold"/>
</dbReference>
<evidence type="ECO:0000259" key="11">
    <source>
        <dbReference type="SMART" id="SM01217"/>
    </source>
</evidence>
<dbReference type="SMART" id="SM01217">
    <property type="entry name" value="Fn3_like"/>
    <property type="match status" value="1"/>
</dbReference>
<evidence type="ECO:0000256" key="3">
    <source>
        <dbReference type="ARBA" id="ARBA00012744"/>
    </source>
</evidence>
<evidence type="ECO:0000256" key="2">
    <source>
        <dbReference type="ARBA" id="ARBA00005336"/>
    </source>
</evidence>
<dbReference type="RefSeq" id="WP_087506921.1">
    <property type="nucleotide sequence ID" value="NZ_BMDX01000007.1"/>
</dbReference>
<proteinExistence type="inferred from homology"/>
<dbReference type="InterPro" id="IPR051915">
    <property type="entry name" value="Cellulose_Degrad_GH3"/>
</dbReference>
<dbReference type="Gene3D" id="3.20.20.300">
    <property type="entry name" value="Glycoside hydrolase, family 3, N-terminal domain"/>
    <property type="match status" value="1"/>
</dbReference>
<dbReference type="Proteomes" id="UP000619743">
    <property type="component" value="Unassembled WGS sequence"/>
</dbReference>
<feature type="domain" description="Fibronectin type III-like" evidence="11">
    <location>
        <begin position="669"/>
        <end position="738"/>
    </location>
</feature>
<dbReference type="Gene3D" id="3.40.50.1700">
    <property type="entry name" value="Glycoside hydrolase family 3 C-terminal domain"/>
    <property type="match status" value="1"/>
</dbReference>
<dbReference type="PANTHER" id="PTHR30620">
    <property type="entry name" value="PERIPLASMIC BETA-GLUCOSIDASE-RELATED"/>
    <property type="match status" value="1"/>
</dbReference>
<dbReference type="PANTHER" id="PTHR30620:SF16">
    <property type="entry name" value="LYSOSOMAL BETA GLUCOSIDASE"/>
    <property type="match status" value="1"/>
</dbReference>
<dbReference type="GO" id="GO:0008422">
    <property type="term" value="F:beta-glucosidase activity"/>
    <property type="evidence" value="ECO:0007669"/>
    <property type="project" value="UniProtKB-EC"/>
</dbReference>
<keyword evidence="5" id="KW-0378">Hydrolase</keyword>
<dbReference type="EMBL" id="BMDX01000007">
    <property type="protein sequence ID" value="GGA76596.1"/>
    <property type="molecule type" value="Genomic_DNA"/>
</dbReference>
<comment type="similarity">
    <text evidence="2">Belongs to the glycosyl hydrolase 3 family.</text>
</comment>
<dbReference type="NCBIfam" id="NF011678">
    <property type="entry name" value="PRK15098.1"/>
    <property type="match status" value="1"/>
</dbReference>
<sequence>MLNAATLKSLLVCSTVVLSACAMSSKTTSTTTSPTTPTNPTIEAILADLTLEEKVGQLHLINFEGEPTEEQLEQIRQGKIGSILKSNGAAQNLKLQQVAVEQSRAGIPILFQEDVIHGYKTIAPVPLAEAASWDIPAIQQSAAVAAREASAGGIQLTYAPMVDMSRDPRWGRIIEAAGEDPYLASLVAAARVKGFQESGEPGQNILATVKHFAGYGASLAGRDYNIQDLSERELREVHLPPFKAAVDADVAAVMVAYTAHDGVPLTANRYMVQDVLQGELGFNGLIMTDWATIFNLVRAGTAENLEDATTAAIQNSIHMDMASNQYSELLPKLVREGRVDEQLIDDAVRQVLMLKYKAGLLQDPYGRFDEALEKAELLSDANIAATKEMALKSMVLLKNEQQTLPITNEVKKIAVIGPFAKAQKDLIGWWPGLGEAKDVVSILSGIEAEFGDSVEITYAQGVTIDRFNKAGAELIPEAVKAAEQADMVIMVLGEQEWMSGEGGGLASLHLPGLQEELLRQVAKTDKPIATVIVSGRPYVLTDVAQHSDALLQAWMPGTTGGTAVAEILSGKFNPQAKLPVTFPQHQGQVPIFYSYKKTSHPFVEGITEDRYSTTYRDVPHEPLYPFGFGLSYTNYSYSDVTLNSTTMDLQGSIIASVEVTNTGDVAGREIVQLYLHDKVASVTQPVKLLKDFTILDLAPGESKTAKFTITKDKLAFIGIDYQPTIEAGEFVVFIGANSADVKSAEFSLTN</sequence>
<reference evidence="13" key="1">
    <citation type="journal article" date="2019" name="Int. J. Syst. Evol. Microbiol.">
        <title>The Global Catalogue of Microorganisms (GCM) 10K type strain sequencing project: providing services to taxonomists for standard genome sequencing and annotation.</title>
        <authorList>
            <consortium name="The Broad Institute Genomics Platform"/>
            <consortium name="The Broad Institute Genome Sequencing Center for Infectious Disease"/>
            <person name="Wu L."/>
            <person name="Ma J."/>
        </authorList>
    </citation>
    <scope>NUCLEOTIDE SEQUENCE [LARGE SCALE GENOMIC DNA]</scope>
    <source>
        <strain evidence="13">CGMCC 1.10130</strain>
    </source>
</reference>
<organism evidence="12 13">
    <name type="scientific">Neiella marina</name>
    <dbReference type="NCBI Taxonomy" id="508461"/>
    <lineage>
        <taxon>Bacteria</taxon>
        <taxon>Pseudomonadati</taxon>
        <taxon>Pseudomonadota</taxon>
        <taxon>Gammaproteobacteria</taxon>
        <taxon>Alteromonadales</taxon>
        <taxon>Echinimonadaceae</taxon>
        <taxon>Neiella</taxon>
    </lineage>
</organism>
<evidence type="ECO:0000313" key="13">
    <source>
        <dbReference type="Proteomes" id="UP000619743"/>
    </source>
</evidence>
<feature type="chain" id="PRO_5035149037" description="beta-glucosidase" evidence="10">
    <location>
        <begin position="20"/>
        <end position="750"/>
    </location>
</feature>
<keyword evidence="13" id="KW-1185">Reference proteome</keyword>
<evidence type="ECO:0000256" key="1">
    <source>
        <dbReference type="ARBA" id="ARBA00000448"/>
    </source>
</evidence>
<evidence type="ECO:0000256" key="10">
    <source>
        <dbReference type="SAM" id="SignalP"/>
    </source>
</evidence>
<comment type="catalytic activity">
    <reaction evidence="1">
        <text>Hydrolysis of terminal, non-reducing beta-D-glucosyl residues with release of beta-D-glucose.</text>
        <dbReference type="EC" id="3.2.1.21"/>
    </reaction>
</comment>
<dbReference type="Pfam" id="PF00933">
    <property type="entry name" value="Glyco_hydro_3"/>
    <property type="match status" value="1"/>
</dbReference>
<dbReference type="AlphaFoldDB" id="A0A8J2U4X5"/>
<dbReference type="InterPro" id="IPR002772">
    <property type="entry name" value="Glyco_hydro_3_C"/>
</dbReference>
<evidence type="ECO:0000256" key="4">
    <source>
        <dbReference type="ARBA" id="ARBA00022729"/>
    </source>
</evidence>
<dbReference type="InterPro" id="IPR026891">
    <property type="entry name" value="Fn3-like"/>
</dbReference>
<dbReference type="InterPro" id="IPR017853">
    <property type="entry name" value="GH"/>
</dbReference>
<dbReference type="EC" id="3.2.1.21" evidence="3"/>
<dbReference type="PRINTS" id="PR00133">
    <property type="entry name" value="GLHYDRLASE3"/>
</dbReference>
<dbReference type="InterPro" id="IPR001764">
    <property type="entry name" value="Glyco_hydro_3_N"/>
</dbReference>
<dbReference type="SUPFAM" id="SSF52279">
    <property type="entry name" value="Beta-D-glucan exohydrolase, C-terminal domain"/>
    <property type="match status" value="1"/>
</dbReference>
<evidence type="ECO:0000256" key="8">
    <source>
        <dbReference type="ARBA" id="ARBA00032194"/>
    </source>
</evidence>
<name>A0A8J2U4X5_9GAMM</name>
<dbReference type="InterPro" id="IPR036881">
    <property type="entry name" value="Glyco_hydro_3_C_sf"/>
</dbReference>
<dbReference type="Gene3D" id="2.60.40.10">
    <property type="entry name" value="Immunoglobulins"/>
    <property type="match status" value="1"/>
</dbReference>
<dbReference type="SUPFAM" id="SSF51445">
    <property type="entry name" value="(Trans)glycosidases"/>
    <property type="match status" value="1"/>
</dbReference>
<evidence type="ECO:0000256" key="7">
    <source>
        <dbReference type="ARBA" id="ARBA00031448"/>
    </source>
</evidence>
<comment type="caution">
    <text evidence="12">The sequence shown here is derived from an EMBL/GenBank/DDBJ whole genome shotgun (WGS) entry which is preliminary data.</text>
</comment>
<dbReference type="Pfam" id="PF14310">
    <property type="entry name" value="Fn3-like"/>
    <property type="match status" value="1"/>
</dbReference>
<evidence type="ECO:0000256" key="6">
    <source>
        <dbReference type="ARBA" id="ARBA00023295"/>
    </source>
</evidence>
<evidence type="ECO:0000313" key="12">
    <source>
        <dbReference type="EMBL" id="GGA76596.1"/>
    </source>
</evidence>
<dbReference type="FunFam" id="2.60.40.10:FF:000495">
    <property type="entry name" value="Periplasmic beta-glucosidase"/>
    <property type="match status" value="1"/>
</dbReference>
<gene>
    <name evidence="12" type="ORF">GCM10011369_18110</name>
</gene>
<evidence type="ECO:0000256" key="5">
    <source>
        <dbReference type="ARBA" id="ARBA00022801"/>
    </source>
</evidence>